<accession>A0A449BEL4</accession>
<keyword evidence="13" id="KW-1185">Reference proteome</keyword>
<evidence type="ECO:0000256" key="8">
    <source>
        <dbReference type="ARBA" id="ARBA00023027"/>
    </source>
</evidence>
<dbReference type="CDD" id="cd02165">
    <property type="entry name" value="NMNAT"/>
    <property type="match status" value="1"/>
</dbReference>
<dbReference type="EC" id="2.7.7.18" evidence="10"/>
<dbReference type="PANTHER" id="PTHR39321:SF3">
    <property type="entry name" value="PHOSPHOPANTETHEINE ADENYLYLTRANSFERASE"/>
    <property type="match status" value="1"/>
</dbReference>
<feature type="domain" description="Cytidyltransferase-like" evidence="11">
    <location>
        <begin position="5"/>
        <end position="162"/>
    </location>
</feature>
<dbReference type="Proteomes" id="UP000289841">
    <property type="component" value="Chromosome"/>
</dbReference>
<dbReference type="InterPro" id="IPR014729">
    <property type="entry name" value="Rossmann-like_a/b/a_fold"/>
</dbReference>
<dbReference type="NCBIfam" id="TIGR00482">
    <property type="entry name" value="nicotinate (nicotinamide) nucleotide adenylyltransferase"/>
    <property type="match status" value="1"/>
</dbReference>
<comment type="function">
    <text evidence="1 10">Catalyzes the reversible adenylation of nicotinate mononucleotide (NaMN) to nicotinic acid adenine dinucleotide (NaAD).</text>
</comment>
<protein>
    <recommendedName>
        <fullName evidence="10">Probable nicotinate-nucleotide adenylyltransferase</fullName>
        <ecNumber evidence="10">2.7.7.18</ecNumber>
    </recommendedName>
    <alternativeName>
        <fullName evidence="10">Deamido-NAD(+) diphosphorylase</fullName>
    </alternativeName>
    <alternativeName>
        <fullName evidence="10">Deamido-NAD(+) pyrophosphorylase</fullName>
    </alternativeName>
    <alternativeName>
        <fullName evidence="10">Nicotinate mononucleotide adenylyltransferase</fullName>
        <shortName evidence="10">NaMN adenylyltransferase</shortName>
    </alternativeName>
</protein>
<evidence type="ECO:0000256" key="3">
    <source>
        <dbReference type="ARBA" id="ARBA00022642"/>
    </source>
</evidence>
<name>A0A449BEL4_HAPAX</name>
<evidence type="ECO:0000256" key="1">
    <source>
        <dbReference type="ARBA" id="ARBA00002324"/>
    </source>
</evidence>
<sequence length="191" mass="22795">MINIVYGGSFNPPTKAHYEIVKKLLNEFRDSKVIIVPVGDTYFKKELIDFKIRKEMLKIVFNTNPNVEINDIEYYKPFDGTLKTLLSLEQVYENLHLVIGADNLVNFDKWINYEEILKKYPLIIIKRNKQDVNELIKKYLYLKPKYQVIEFNNEANSTAIRNNVHEHKDWLDRNVYQYIKDNELYGAWNNV</sequence>
<evidence type="ECO:0000259" key="11">
    <source>
        <dbReference type="Pfam" id="PF01467"/>
    </source>
</evidence>
<evidence type="ECO:0000256" key="6">
    <source>
        <dbReference type="ARBA" id="ARBA00022741"/>
    </source>
</evidence>
<evidence type="ECO:0000313" key="12">
    <source>
        <dbReference type="EMBL" id="VEU80891.1"/>
    </source>
</evidence>
<dbReference type="Gene3D" id="3.40.50.620">
    <property type="entry name" value="HUPs"/>
    <property type="match status" value="1"/>
</dbReference>
<keyword evidence="7 10" id="KW-0067">ATP-binding</keyword>
<dbReference type="UniPathway" id="UPA00253">
    <property type="reaction ID" value="UER00332"/>
</dbReference>
<dbReference type="AlphaFoldDB" id="A0A449BEL4"/>
<dbReference type="GO" id="GO:0005524">
    <property type="term" value="F:ATP binding"/>
    <property type="evidence" value="ECO:0007669"/>
    <property type="project" value="UniProtKB-KW"/>
</dbReference>
<dbReference type="GO" id="GO:0009435">
    <property type="term" value="P:NAD+ biosynthetic process"/>
    <property type="evidence" value="ECO:0007669"/>
    <property type="project" value="UniProtKB-UniRule"/>
</dbReference>
<keyword evidence="5 10" id="KW-0548">Nucleotidyltransferase</keyword>
<dbReference type="KEGG" id="aaxa:NCTC10138_01279"/>
<evidence type="ECO:0000256" key="2">
    <source>
        <dbReference type="ARBA" id="ARBA00005019"/>
    </source>
</evidence>
<evidence type="ECO:0000313" key="13">
    <source>
        <dbReference type="Proteomes" id="UP000289841"/>
    </source>
</evidence>
<dbReference type="PANTHER" id="PTHR39321">
    <property type="entry name" value="NICOTINATE-NUCLEOTIDE ADENYLYLTRANSFERASE-RELATED"/>
    <property type="match status" value="1"/>
</dbReference>
<dbReference type="HAMAP" id="MF_00244">
    <property type="entry name" value="NaMN_adenylyltr"/>
    <property type="match status" value="1"/>
</dbReference>
<dbReference type="SUPFAM" id="SSF52374">
    <property type="entry name" value="Nucleotidylyl transferase"/>
    <property type="match status" value="1"/>
</dbReference>
<organism evidence="12 13">
    <name type="scientific">Haploplasma axanthum</name>
    <name type="common">Acholeplasma axanthum</name>
    <dbReference type="NCBI Taxonomy" id="29552"/>
    <lineage>
        <taxon>Bacteria</taxon>
        <taxon>Bacillati</taxon>
        <taxon>Mycoplasmatota</taxon>
        <taxon>Mollicutes</taxon>
        <taxon>Acholeplasmatales</taxon>
        <taxon>Acholeplasmataceae</taxon>
        <taxon>Haploplasma</taxon>
    </lineage>
</organism>
<evidence type="ECO:0000256" key="9">
    <source>
        <dbReference type="ARBA" id="ARBA00048721"/>
    </source>
</evidence>
<dbReference type="EMBL" id="LR215048">
    <property type="protein sequence ID" value="VEU80891.1"/>
    <property type="molecule type" value="Genomic_DNA"/>
</dbReference>
<keyword evidence="3 10" id="KW-0662">Pyridine nucleotide biosynthesis</keyword>
<evidence type="ECO:0000256" key="10">
    <source>
        <dbReference type="HAMAP-Rule" id="MF_00244"/>
    </source>
</evidence>
<proteinExistence type="inferred from homology"/>
<comment type="similarity">
    <text evidence="10">Belongs to the NadD family.</text>
</comment>
<dbReference type="InterPro" id="IPR004821">
    <property type="entry name" value="Cyt_trans-like"/>
</dbReference>
<comment type="catalytic activity">
    <reaction evidence="9 10">
        <text>nicotinate beta-D-ribonucleotide + ATP + H(+) = deamido-NAD(+) + diphosphate</text>
        <dbReference type="Rhea" id="RHEA:22860"/>
        <dbReference type="ChEBI" id="CHEBI:15378"/>
        <dbReference type="ChEBI" id="CHEBI:30616"/>
        <dbReference type="ChEBI" id="CHEBI:33019"/>
        <dbReference type="ChEBI" id="CHEBI:57502"/>
        <dbReference type="ChEBI" id="CHEBI:58437"/>
        <dbReference type="EC" id="2.7.7.18"/>
    </reaction>
</comment>
<evidence type="ECO:0000256" key="7">
    <source>
        <dbReference type="ARBA" id="ARBA00022840"/>
    </source>
</evidence>
<dbReference type="STRING" id="1278311.GCA_000428705_00270"/>
<dbReference type="InterPro" id="IPR005248">
    <property type="entry name" value="NadD/NMNAT"/>
</dbReference>
<keyword evidence="8 10" id="KW-0520">NAD</keyword>
<keyword evidence="6 10" id="KW-0547">Nucleotide-binding</keyword>
<evidence type="ECO:0000256" key="5">
    <source>
        <dbReference type="ARBA" id="ARBA00022695"/>
    </source>
</evidence>
<reference evidence="12 13" key="1">
    <citation type="submission" date="2019-01" db="EMBL/GenBank/DDBJ databases">
        <authorList>
            <consortium name="Pathogen Informatics"/>
        </authorList>
    </citation>
    <scope>NUCLEOTIDE SEQUENCE [LARGE SCALE GENOMIC DNA]</scope>
    <source>
        <strain evidence="12 13">NCTC10138</strain>
    </source>
</reference>
<dbReference type="GO" id="GO:0004515">
    <property type="term" value="F:nicotinate-nucleotide adenylyltransferase activity"/>
    <property type="evidence" value="ECO:0007669"/>
    <property type="project" value="UniProtKB-UniRule"/>
</dbReference>
<keyword evidence="4 10" id="KW-0808">Transferase</keyword>
<dbReference type="Pfam" id="PF01467">
    <property type="entry name" value="CTP_transf_like"/>
    <property type="match status" value="1"/>
</dbReference>
<evidence type="ECO:0000256" key="4">
    <source>
        <dbReference type="ARBA" id="ARBA00022679"/>
    </source>
</evidence>
<comment type="pathway">
    <text evidence="2 10">Cofactor biosynthesis; NAD(+) biosynthesis; deamido-NAD(+) from nicotinate D-ribonucleotide: step 1/1.</text>
</comment>
<gene>
    <name evidence="10 12" type="primary">nadD</name>
    <name evidence="12" type="ORF">NCTC10138_01279</name>
</gene>